<dbReference type="InterPro" id="IPR050869">
    <property type="entry name" value="H3K4_H4K5_MeTrfase"/>
</dbReference>
<evidence type="ECO:0000259" key="1">
    <source>
        <dbReference type="PROSITE" id="PS50280"/>
    </source>
</evidence>
<evidence type="ECO:0000313" key="2">
    <source>
        <dbReference type="EMBL" id="KAJ4372114.1"/>
    </source>
</evidence>
<accession>A0A9W9CNK4</accession>
<protein>
    <recommendedName>
        <fullName evidence="1">SET domain-containing protein</fullName>
    </recommendedName>
</protein>
<evidence type="ECO:0000313" key="3">
    <source>
        <dbReference type="Proteomes" id="UP001140560"/>
    </source>
</evidence>
<proteinExistence type="predicted"/>
<keyword evidence="3" id="KW-1185">Reference proteome</keyword>
<name>A0A9W9CNK4_9PLEO</name>
<dbReference type="EMBL" id="JAPEUY010000006">
    <property type="protein sequence ID" value="KAJ4372114.1"/>
    <property type="molecule type" value="Genomic_DNA"/>
</dbReference>
<gene>
    <name evidence="2" type="ORF">N0V83_003887</name>
</gene>
<dbReference type="InterPro" id="IPR001214">
    <property type="entry name" value="SET_dom"/>
</dbReference>
<sequence length="406" mass="46346">MPKAVLACMELLIRRKHDLISNEDWELLCQLQPHIEDFKQNGNYGNMELMAMGAMQFSLTHNMFNKDFVAAMYARVLTNSLTLITPTLDPLGIILDPTIGHINHSCNPNAYIIMDGPEVSIRTLTPVKKDEEIYISYVDTTNPFHRRQSELQARWFFSCKCTKCQKGATLDEDRWCIEPKNLSDKTRLVADALVKQEELSEDSANHVGETGDEKRVAAIQGRAFAAYEEEQRIVDPQGAIEVIQGTMQFCHETGLWPMYRQPLAALRDDLIVGLLSVRSYRVAFTQCAMRYKHILPKLYPVHFHPIRVVQTWQMAMLATYLANTEDIKESDINMGLIAMMLVRQVLDASNLSHGADSAFTKSVRQKAEEMIEELKRMVGDPDKEVMNRELELQKDMLMQMGDSVKV</sequence>
<dbReference type="Pfam" id="PF00856">
    <property type="entry name" value="SET"/>
    <property type="match status" value="1"/>
</dbReference>
<dbReference type="Gene3D" id="1.25.40.10">
    <property type="entry name" value="Tetratricopeptide repeat domain"/>
    <property type="match status" value="1"/>
</dbReference>
<dbReference type="SUPFAM" id="SSF82199">
    <property type="entry name" value="SET domain"/>
    <property type="match status" value="1"/>
</dbReference>
<feature type="domain" description="SET" evidence="1">
    <location>
        <begin position="1"/>
        <end position="138"/>
    </location>
</feature>
<reference evidence="2" key="1">
    <citation type="submission" date="2022-10" db="EMBL/GenBank/DDBJ databases">
        <title>Tapping the CABI collections for fungal endophytes: first genome assemblies for Collariella, Neodidymelliopsis, Ascochyta clinopodiicola, Didymella pomorum, Didymosphaeria variabile, Neocosmospora piperis and Neocucurbitaria cava.</title>
        <authorList>
            <person name="Hill R."/>
        </authorList>
    </citation>
    <scope>NUCLEOTIDE SEQUENCE</scope>
    <source>
        <strain evidence="2">IMI 356814</strain>
    </source>
</reference>
<dbReference type="CDD" id="cd20071">
    <property type="entry name" value="SET_SMYD"/>
    <property type="match status" value="1"/>
</dbReference>
<comment type="caution">
    <text evidence="2">The sequence shown here is derived from an EMBL/GenBank/DDBJ whole genome shotgun (WGS) entry which is preliminary data.</text>
</comment>
<dbReference type="AlphaFoldDB" id="A0A9W9CNK4"/>
<dbReference type="GO" id="GO:0005634">
    <property type="term" value="C:nucleus"/>
    <property type="evidence" value="ECO:0007669"/>
    <property type="project" value="TreeGrafter"/>
</dbReference>
<dbReference type="PROSITE" id="PS50280">
    <property type="entry name" value="SET"/>
    <property type="match status" value="1"/>
</dbReference>
<dbReference type="InterPro" id="IPR046341">
    <property type="entry name" value="SET_dom_sf"/>
</dbReference>
<organism evidence="2 3">
    <name type="scientific">Neocucurbitaria cava</name>
    <dbReference type="NCBI Taxonomy" id="798079"/>
    <lineage>
        <taxon>Eukaryota</taxon>
        <taxon>Fungi</taxon>
        <taxon>Dikarya</taxon>
        <taxon>Ascomycota</taxon>
        <taxon>Pezizomycotina</taxon>
        <taxon>Dothideomycetes</taxon>
        <taxon>Pleosporomycetidae</taxon>
        <taxon>Pleosporales</taxon>
        <taxon>Pleosporineae</taxon>
        <taxon>Cucurbitariaceae</taxon>
        <taxon>Neocucurbitaria</taxon>
    </lineage>
</organism>
<dbReference type="Gene3D" id="2.170.270.10">
    <property type="entry name" value="SET domain"/>
    <property type="match status" value="1"/>
</dbReference>
<dbReference type="PANTHER" id="PTHR12197">
    <property type="entry name" value="HISTONE-LYSINE N-METHYLTRANSFERASE SMYD"/>
    <property type="match status" value="1"/>
</dbReference>
<dbReference type="PANTHER" id="PTHR12197:SF251">
    <property type="entry name" value="EG:BACR7C10.4 PROTEIN"/>
    <property type="match status" value="1"/>
</dbReference>
<dbReference type="OrthoDB" id="5945798at2759"/>
<dbReference type="Proteomes" id="UP001140560">
    <property type="component" value="Unassembled WGS sequence"/>
</dbReference>
<dbReference type="InterPro" id="IPR011990">
    <property type="entry name" value="TPR-like_helical_dom_sf"/>
</dbReference>